<dbReference type="AlphaFoldDB" id="A0A0C4EDD4"/>
<gene>
    <name evidence="3" type="ORF">MAPG_10732</name>
</gene>
<accession>A0A0C4EDD4</accession>
<dbReference type="VEuPathDB" id="FungiDB:MAPG_10732"/>
<evidence type="ECO:0000256" key="1">
    <source>
        <dbReference type="SAM" id="MobiDB-lite"/>
    </source>
</evidence>
<dbReference type="EMBL" id="ADBL01002652">
    <property type="status" value="NOT_ANNOTATED_CDS"/>
    <property type="molecule type" value="Genomic_DNA"/>
</dbReference>
<keyword evidence="5" id="KW-1185">Reference proteome</keyword>
<feature type="region of interest" description="Disordered" evidence="1">
    <location>
        <begin position="169"/>
        <end position="236"/>
    </location>
</feature>
<feature type="domain" description="HMG box" evidence="2">
    <location>
        <begin position="118"/>
        <end position="171"/>
    </location>
</feature>
<dbReference type="Pfam" id="PF00505">
    <property type="entry name" value="HMG_box"/>
    <property type="match status" value="1"/>
</dbReference>
<evidence type="ECO:0000313" key="4">
    <source>
        <dbReference type="EnsemblFungi" id="MAPG_10732T0"/>
    </source>
</evidence>
<evidence type="ECO:0000259" key="2">
    <source>
        <dbReference type="Pfam" id="PF00505"/>
    </source>
</evidence>
<proteinExistence type="predicted"/>
<sequence>MDHGTPPSVPAGSPPSVINVRVGLAPGQIDMTLPTHWTLNQASGMASELCVRAGVRVWISVNETWSRYRLHTTSDGQGQLVGCATPPNYIGDQEAATTDAAVGVSENRGDELHTAKHHMQWIPYRKAKSDELRRNNPDMTATEITHVVATMWKYEGPDARVHWEARARRMQEGMGRQSDFQDGSSPTGGGNAGDSHPKKDSQGKDKYAPNKVTKVKAKQIKSKIHSTHMPPKADDKEVLIGGDKAERLAGDGTTHNTLGASGLEWLAGVGISNLPTGASDPELPTSFLDAELRGNLCIEMHENGCLGLAGSTMADVGFQPGSSMADAGFQAGSTMANIGFQAGSTMPDVAFQVDTASQVDMAFQLDSDFELDPTFQLDPNSQLDLASQLDTDFQFDQAFSLEEAFQLDPTF</sequence>
<reference evidence="3" key="1">
    <citation type="submission" date="2010-05" db="EMBL/GenBank/DDBJ databases">
        <title>The Genome Sequence of Magnaporthe poae strain ATCC 64411.</title>
        <authorList>
            <consortium name="The Broad Institute Genome Sequencing Platform"/>
            <consortium name="Broad Institute Genome Sequencing Center for Infectious Disease"/>
            <person name="Ma L.-J."/>
            <person name="Dead R."/>
            <person name="Young S."/>
            <person name="Zeng Q."/>
            <person name="Koehrsen M."/>
            <person name="Alvarado L."/>
            <person name="Berlin A."/>
            <person name="Chapman S.B."/>
            <person name="Chen Z."/>
            <person name="Freedman E."/>
            <person name="Gellesch M."/>
            <person name="Goldberg J."/>
            <person name="Griggs A."/>
            <person name="Gujja S."/>
            <person name="Heilman E.R."/>
            <person name="Heiman D."/>
            <person name="Hepburn T."/>
            <person name="Howarth C."/>
            <person name="Jen D."/>
            <person name="Larson L."/>
            <person name="Mehta T."/>
            <person name="Neiman D."/>
            <person name="Pearson M."/>
            <person name="Roberts A."/>
            <person name="Saif S."/>
            <person name="Shea T."/>
            <person name="Shenoy N."/>
            <person name="Sisk P."/>
            <person name="Stolte C."/>
            <person name="Sykes S."/>
            <person name="Walk T."/>
            <person name="White J."/>
            <person name="Yandava C."/>
            <person name="Haas B."/>
            <person name="Nusbaum C."/>
            <person name="Birren B."/>
        </authorList>
    </citation>
    <scope>NUCLEOTIDE SEQUENCE</scope>
    <source>
        <strain evidence="3">ATCC 64411</strain>
    </source>
</reference>
<dbReference type="SUPFAM" id="SSF47095">
    <property type="entry name" value="HMG-box"/>
    <property type="match status" value="1"/>
</dbReference>
<dbReference type="STRING" id="644358.A0A0C4EDD4"/>
<organism evidence="4 5">
    <name type="scientific">Magnaporthiopsis poae (strain ATCC 64411 / 73-15)</name>
    <name type="common">Kentucky bluegrass fungus</name>
    <name type="synonym">Magnaporthe poae</name>
    <dbReference type="NCBI Taxonomy" id="644358"/>
    <lineage>
        <taxon>Eukaryota</taxon>
        <taxon>Fungi</taxon>
        <taxon>Dikarya</taxon>
        <taxon>Ascomycota</taxon>
        <taxon>Pezizomycotina</taxon>
        <taxon>Sordariomycetes</taxon>
        <taxon>Sordariomycetidae</taxon>
        <taxon>Magnaporthales</taxon>
        <taxon>Magnaporthaceae</taxon>
        <taxon>Magnaporthiopsis</taxon>
    </lineage>
</organism>
<evidence type="ECO:0000313" key="3">
    <source>
        <dbReference type="EMBL" id="KLU91784.1"/>
    </source>
</evidence>
<dbReference type="EMBL" id="GL876978">
    <property type="protein sequence ID" value="KLU91784.1"/>
    <property type="molecule type" value="Genomic_DNA"/>
</dbReference>
<feature type="compositionally biased region" description="Basic and acidic residues" evidence="1">
    <location>
        <begin position="195"/>
        <end position="208"/>
    </location>
</feature>
<dbReference type="Proteomes" id="UP000011715">
    <property type="component" value="Unassembled WGS sequence"/>
</dbReference>
<protein>
    <recommendedName>
        <fullName evidence="2">HMG box domain-containing protein</fullName>
    </recommendedName>
</protein>
<feature type="compositionally biased region" description="Basic residues" evidence="1">
    <location>
        <begin position="213"/>
        <end position="226"/>
    </location>
</feature>
<dbReference type="eggNOG" id="ENOG502RAUY">
    <property type="taxonomic scope" value="Eukaryota"/>
</dbReference>
<dbReference type="EnsemblFungi" id="MAPG_10732T0">
    <property type="protein sequence ID" value="MAPG_10732T0"/>
    <property type="gene ID" value="MAPG_10732"/>
</dbReference>
<evidence type="ECO:0000313" key="5">
    <source>
        <dbReference type="Proteomes" id="UP000011715"/>
    </source>
</evidence>
<dbReference type="Gene3D" id="1.10.30.10">
    <property type="entry name" value="High mobility group box domain"/>
    <property type="match status" value="1"/>
</dbReference>
<dbReference type="InterPro" id="IPR009071">
    <property type="entry name" value="HMG_box_dom"/>
</dbReference>
<dbReference type="InterPro" id="IPR036910">
    <property type="entry name" value="HMG_box_dom_sf"/>
</dbReference>
<name>A0A0C4EDD4_MAGP6</name>
<reference evidence="5" key="2">
    <citation type="submission" date="2010-05" db="EMBL/GenBank/DDBJ databases">
        <title>The genome sequence of Magnaporthe poae strain ATCC 64411.</title>
        <authorList>
            <person name="Ma L.-J."/>
            <person name="Dead R."/>
            <person name="Young S."/>
            <person name="Zeng Q."/>
            <person name="Koehrsen M."/>
            <person name="Alvarado L."/>
            <person name="Berlin A."/>
            <person name="Chapman S.B."/>
            <person name="Chen Z."/>
            <person name="Freedman E."/>
            <person name="Gellesch M."/>
            <person name="Goldberg J."/>
            <person name="Griggs A."/>
            <person name="Gujja S."/>
            <person name="Heilman E.R."/>
            <person name="Heiman D."/>
            <person name="Hepburn T."/>
            <person name="Howarth C."/>
            <person name="Jen D."/>
            <person name="Larson L."/>
            <person name="Mehta T."/>
            <person name="Neiman D."/>
            <person name="Pearson M."/>
            <person name="Roberts A."/>
            <person name="Saif S."/>
            <person name="Shea T."/>
            <person name="Shenoy N."/>
            <person name="Sisk P."/>
            <person name="Stolte C."/>
            <person name="Sykes S."/>
            <person name="Walk T."/>
            <person name="White J."/>
            <person name="Yandava C."/>
            <person name="Haas B."/>
            <person name="Nusbaum C."/>
            <person name="Birren B."/>
        </authorList>
    </citation>
    <scope>NUCLEOTIDE SEQUENCE [LARGE SCALE GENOMIC DNA]</scope>
    <source>
        <strain evidence="5">ATCC 64411 / 73-15</strain>
    </source>
</reference>
<reference evidence="4" key="4">
    <citation type="journal article" date="2015" name="G3 (Bethesda)">
        <title>Genome sequences of three phytopathogenic species of the Magnaporthaceae family of fungi.</title>
        <authorList>
            <person name="Okagaki L.H."/>
            <person name="Nunes C.C."/>
            <person name="Sailsbery J."/>
            <person name="Clay B."/>
            <person name="Brown D."/>
            <person name="John T."/>
            <person name="Oh Y."/>
            <person name="Young N."/>
            <person name="Fitzgerald M."/>
            <person name="Haas B.J."/>
            <person name="Zeng Q."/>
            <person name="Young S."/>
            <person name="Adiconis X."/>
            <person name="Fan L."/>
            <person name="Levin J.Z."/>
            <person name="Mitchell T.K."/>
            <person name="Okubara P.A."/>
            <person name="Farman M.L."/>
            <person name="Kohn L.M."/>
            <person name="Birren B."/>
            <person name="Ma L.-J."/>
            <person name="Dean R.A."/>
        </authorList>
    </citation>
    <scope>NUCLEOTIDE SEQUENCE</scope>
    <source>
        <strain evidence="4">ATCC 64411 / 73-15</strain>
    </source>
</reference>
<reference evidence="3" key="3">
    <citation type="submission" date="2011-03" db="EMBL/GenBank/DDBJ databases">
        <title>Annotation of Magnaporthe poae ATCC 64411.</title>
        <authorList>
            <person name="Ma L.-J."/>
            <person name="Dead R."/>
            <person name="Young S.K."/>
            <person name="Zeng Q."/>
            <person name="Gargeya S."/>
            <person name="Fitzgerald M."/>
            <person name="Haas B."/>
            <person name="Abouelleil A."/>
            <person name="Alvarado L."/>
            <person name="Arachchi H.M."/>
            <person name="Berlin A."/>
            <person name="Brown A."/>
            <person name="Chapman S.B."/>
            <person name="Chen Z."/>
            <person name="Dunbar C."/>
            <person name="Freedman E."/>
            <person name="Gearin G."/>
            <person name="Gellesch M."/>
            <person name="Goldberg J."/>
            <person name="Griggs A."/>
            <person name="Gujja S."/>
            <person name="Heiman D."/>
            <person name="Howarth C."/>
            <person name="Larson L."/>
            <person name="Lui A."/>
            <person name="MacDonald P.J.P."/>
            <person name="Mehta T."/>
            <person name="Montmayeur A."/>
            <person name="Murphy C."/>
            <person name="Neiman D."/>
            <person name="Pearson M."/>
            <person name="Priest M."/>
            <person name="Roberts A."/>
            <person name="Saif S."/>
            <person name="Shea T."/>
            <person name="Shenoy N."/>
            <person name="Sisk P."/>
            <person name="Stolte C."/>
            <person name="Sykes S."/>
            <person name="Yandava C."/>
            <person name="Wortman J."/>
            <person name="Nusbaum C."/>
            <person name="Birren B."/>
        </authorList>
    </citation>
    <scope>NUCLEOTIDE SEQUENCE</scope>
    <source>
        <strain evidence="3">ATCC 64411</strain>
    </source>
</reference>
<reference evidence="4" key="5">
    <citation type="submission" date="2015-06" db="UniProtKB">
        <authorList>
            <consortium name="EnsemblFungi"/>
        </authorList>
    </citation>
    <scope>IDENTIFICATION</scope>
    <source>
        <strain evidence="4">ATCC 64411</strain>
    </source>
</reference>